<keyword evidence="2" id="KW-0378">Hydrolase</keyword>
<keyword evidence="3" id="KW-1185">Reference proteome</keyword>
<dbReference type="GO" id="GO:0004519">
    <property type="term" value="F:endonuclease activity"/>
    <property type="evidence" value="ECO:0007669"/>
    <property type="project" value="UniProtKB-KW"/>
</dbReference>
<comment type="caution">
    <text evidence="2">The sequence shown here is derived from an EMBL/GenBank/DDBJ whole genome shotgun (WGS) entry which is preliminary data.</text>
</comment>
<sequence>MPVSAPRPCTFKGCRKLVRDGSGRCPDHPREAWVRSAPVKRITGRRLQAMRAALFAREPLCQECLKHDRAVPATERDHIIPLAEGGADDETNEQALCEECHEAKSKVERARGVRKYHRGKG</sequence>
<dbReference type="InterPro" id="IPR003615">
    <property type="entry name" value="HNH_nuc"/>
</dbReference>
<dbReference type="EMBL" id="WWCO01000025">
    <property type="protein sequence ID" value="MYM37250.1"/>
    <property type="molecule type" value="Genomic_DNA"/>
</dbReference>
<dbReference type="SMART" id="SM00507">
    <property type="entry name" value="HNHc"/>
    <property type="match status" value="1"/>
</dbReference>
<organism evidence="2 3">
    <name type="scientific">Duganella lactea</name>
    <dbReference type="NCBI Taxonomy" id="2692173"/>
    <lineage>
        <taxon>Bacteria</taxon>
        <taxon>Pseudomonadati</taxon>
        <taxon>Pseudomonadota</taxon>
        <taxon>Betaproteobacteria</taxon>
        <taxon>Burkholderiales</taxon>
        <taxon>Oxalobacteraceae</taxon>
        <taxon>Telluria group</taxon>
        <taxon>Duganella</taxon>
    </lineage>
</organism>
<dbReference type="InterPro" id="IPR002711">
    <property type="entry name" value="HNH"/>
</dbReference>
<reference evidence="2 3" key="1">
    <citation type="submission" date="2019-12" db="EMBL/GenBank/DDBJ databases">
        <title>Novel species isolated from a subtropical stream in China.</title>
        <authorList>
            <person name="Lu H."/>
        </authorList>
    </citation>
    <scope>NUCLEOTIDE SEQUENCE [LARGE SCALE GENOMIC DNA]</scope>
    <source>
        <strain evidence="2 3">FT94W</strain>
    </source>
</reference>
<gene>
    <name evidence="2" type="ORF">GTP38_23265</name>
</gene>
<protein>
    <submittedName>
        <fullName evidence="2">HNH endonuclease</fullName>
    </submittedName>
</protein>
<dbReference type="Pfam" id="PF01844">
    <property type="entry name" value="HNH"/>
    <property type="match status" value="1"/>
</dbReference>
<dbReference type="Gene3D" id="1.10.30.50">
    <property type="match status" value="1"/>
</dbReference>
<feature type="domain" description="HNH nuclease" evidence="1">
    <location>
        <begin position="49"/>
        <end position="102"/>
    </location>
</feature>
<keyword evidence="2" id="KW-0255">Endonuclease</keyword>
<evidence type="ECO:0000313" key="3">
    <source>
        <dbReference type="Proteomes" id="UP000449678"/>
    </source>
</evidence>
<name>A0ABW9VCP6_9BURK</name>
<dbReference type="CDD" id="cd00085">
    <property type="entry name" value="HNHc"/>
    <property type="match status" value="1"/>
</dbReference>
<evidence type="ECO:0000259" key="1">
    <source>
        <dbReference type="SMART" id="SM00507"/>
    </source>
</evidence>
<dbReference type="Proteomes" id="UP000449678">
    <property type="component" value="Unassembled WGS sequence"/>
</dbReference>
<proteinExistence type="predicted"/>
<keyword evidence="2" id="KW-0540">Nuclease</keyword>
<accession>A0ABW9VCP6</accession>
<evidence type="ECO:0000313" key="2">
    <source>
        <dbReference type="EMBL" id="MYM37250.1"/>
    </source>
</evidence>